<dbReference type="InParanoid" id="G0NX42"/>
<dbReference type="HOGENOM" id="CLU_3225072_0_0_1"/>
<organism evidence="2">
    <name type="scientific">Caenorhabditis brenneri</name>
    <name type="common">Nematode worm</name>
    <dbReference type="NCBI Taxonomy" id="135651"/>
    <lineage>
        <taxon>Eukaryota</taxon>
        <taxon>Metazoa</taxon>
        <taxon>Ecdysozoa</taxon>
        <taxon>Nematoda</taxon>
        <taxon>Chromadorea</taxon>
        <taxon>Rhabditida</taxon>
        <taxon>Rhabditina</taxon>
        <taxon>Rhabditomorpha</taxon>
        <taxon>Rhabditoidea</taxon>
        <taxon>Rhabditidae</taxon>
        <taxon>Peloderinae</taxon>
        <taxon>Caenorhabditis</taxon>
    </lineage>
</organism>
<reference evidence="2" key="1">
    <citation type="submission" date="2011-07" db="EMBL/GenBank/DDBJ databases">
        <authorList>
            <consortium name="Caenorhabditis brenneri Sequencing and Analysis Consortium"/>
            <person name="Wilson R.K."/>
        </authorList>
    </citation>
    <scope>NUCLEOTIDE SEQUENCE [LARGE SCALE GENOMIC DNA]</scope>
    <source>
        <strain evidence="2">PB2801</strain>
    </source>
</reference>
<protein>
    <submittedName>
        <fullName evidence="1">Uncharacterized protein</fullName>
    </submittedName>
</protein>
<gene>
    <name evidence="1" type="ORF">CAEBREN_12757</name>
</gene>
<dbReference type="Proteomes" id="UP000008068">
    <property type="component" value="Unassembled WGS sequence"/>
</dbReference>
<keyword evidence="2" id="KW-1185">Reference proteome</keyword>
<evidence type="ECO:0000313" key="1">
    <source>
        <dbReference type="EMBL" id="EGT39387.1"/>
    </source>
</evidence>
<sequence length="44" mass="5066">MVLLEEMEEILDNLEIDKNMITVVDDVDYTLGVRDLLKRGTGQK</sequence>
<accession>G0NX42</accession>
<proteinExistence type="predicted"/>
<dbReference type="EMBL" id="GL379969">
    <property type="protein sequence ID" value="EGT39387.1"/>
    <property type="molecule type" value="Genomic_DNA"/>
</dbReference>
<evidence type="ECO:0000313" key="2">
    <source>
        <dbReference type="Proteomes" id="UP000008068"/>
    </source>
</evidence>
<dbReference type="AlphaFoldDB" id="G0NX42"/>
<name>G0NX42_CAEBE</name>